<name>A0A6J6BPV0_9ZZZZ</name>
<gene>
    <name evidence="2" type="ORF">UFOPK1493_00297</name>
</gene>
<feature type="region of interest" description="Disordered" evidence="1">
    <location>
        <begin position="138"/>
        <end position="179"/>
    </location>
</feature>
<reference evidence="2" key="1">
    <citation type="submission" date="2020-05" db="EMBL/GenBank/DDBJ databases">
        <authorList>
            <person name="Chiriac C."/>
            <person name="Salcher M."/>
            <person name="Ghai R."/>
            <person name="Kavagutti S V."/>
        </authorList>
    </citation>
    <scope>NUCLEOTIDE SEQUENCE</scope>
</reference>
<organism evidence="2">
    <name type="scientific">freshwater metagenome</name>
    <dbReference type="NCBI Taxonomy" id="449393"/>
    <lineage>
        <taxon>unclassified sequences</taxon>
        <taxon>metagenomes</taxon>
        <taxon>ecological metagenomes</taxon>
    </lineage>
</organism>
<feature type="compositionally biased region" description="Gly residues" evidence="1">
    <location>
        <begin position="8"/>
        <end position="22"/>
    </location>
</feature>
<dbReference type="AlphaFoldDB" id="A0A6J6BPV0"/>
<accession>A0A6J6BPV0</accession>
<feature type="compositionally biased region" description="Basic and acidic residues" evidence="1">
    <location>
        <begin position="170"/>
        <end position="179"/>
    </location>
</feature>
<feature type="region of interest" description="Disordered" evidence="1">
    <location>
        <begin position="1"/>
        <end position="22"/>
    </location>
</feature>
<feature type="compositionally biased region" description="Basic residues" evidence="1">
    <location>
        <begin position="149"/>
        <end position="164"/>
    </location>
</feature>
<proteinExistence type="predicted"/>
<sequence>MDLDGEDVGAGGEGAGGGQGDGVDLGLGGVVDAGQGAGGGGDGAGGHVGAGEFGAVEVDDGAVVASDAQDEVGDGVGAGDGEGVSGVDGDGAVGRVGAAGDAGGDGVAVAEWCGADGPGGVVVGEGAPGGAEVGAPVVEPPGSAEAHRRDRHGAGGHRGRRRGAGRGARGRGDRWRGRAERTRDLVGATTPVGAPLRAQVHARVIGGERHPAPLGGVVADDAQERRHLAVGTPHRQDAHLHVAAVLAHVDVAGGGVDREVVDRVERGTRCDRRVVEHPQLLVVEAELPHPPVELGGHEQRAALDPEALTPGEGRGGRLAIRACG</sequence>
<protein>
    <submittedName>
        <fullName evidence="2">Unannotated protein</fullName>
    </submittedName>
</protein>
<evidence type="ECO:0000256" key="1">
    <source>
        <dbReference type="SAM" id="MobiDB-lite"/>
    </source>
</evidence>
<dbReference type="EMBL" id="CAEZSR010000005">
    <property type="protein sequence ID" value="CAB4540745.1"/>
    <property type="molecule type" value="Genomic_DNA"/>
</dbReference>
<evidence type="ECO:0000313" key="2">
    <source>
        <dbReference type="EMBL" id="CAB4540745.1"/>
    </source>
</evidence>